<evidence type="ECO:0000313" key="4">
    <source>
        <dbReference type="Proteomes" id="UP000032067"/>
    </source>
</evidence>
<dbReference type="EMBL" id="JXQQ01000028">
    <property type="protein sequence ID" value="KIQ31958.1"/>
    <property type="molecule type" value="Genomic_DNA"/>
</dbReference>
<dbReference type="OrthoDB" id="9799367at2"/>
<dbReference type="PANTHER" id="PTHR43283">
    <property type="entry name" value="BETA-LACTAMASE-RELATED"/>
    <property type="match status" value="1"/>
</dbReference>
<accession>A0A0D0LRX2</accession>
<dbReference type="Gene3D" id="3.40.710.10">
    <property type="entry name" value="DD-peptidase/beta-lactamase superfamily"/>
    <property type="match status" value="1"/>
</dbReference>
<sequence length="617" mass="66144">MTSNSFQGLNRRRYLQRAGATLLAPIVAGCGGGDNATAMQLSPGASAGVAPVAEWGREAIKAAMADGGTSAVSVALWSDGEVVWQEAFGWADREARIAAGTQTRFNVGSVSKVLAALSAMILQDRGLLSLDTPVVQYLPEFRMLSDGHRRITVRHLLSHASGLPGTHIRNVFAFAPHTDYAANAEAALADTHLKHEPGELSVYCNDGFTMIERVVLKLTGTRYPEFVRAAILEPLGMTQSSFTLAPFAEGSFAHPYDGKQWKQEFVSAYATGGLASTPGDMLRLGRMLLGAGMFEGRRIVSAAGVAEMGRNQTAKLLINPSPEYQIGLGWDNVRQSGVLAAGQTAWQKNGGTAFFSSEFYVLPENDMVLMLTGSSLGYGVAPLAEKIVLQALKDRRIVPTLPGAVGRAPPALAAEAAPDTAVAGIYGNYLGPIRAAFVAGRLNLHRWKAGAWTAMHERLALRSDGRWWSETGDGFAFEFVVLRGMRYLVQRRPGGAGHYWTTAPLGQQLPPLEAPLSAAWLARVGATWELANESPDSAVMRNGPMRAPLGVLAELPGYLMWADSELLRPLDDTRAGMTVKVSVNDGRDLTELVLETVDGVEQIRSNGSIFRRVGTAA</sequence>
<organism evidence="3 4">
    <name type="scientific">Variovorax paradoxus</name>
    <dbReference type="NCBI Taxonomy" id="34073"/>
    <lineage>
        <taxon>Bacteria</taxon>
        <taxon>Pseudomonadati</taxon>
        <taxon>Pseudomonadota</taxon>
        <taxon>Betaproteobacteria</taxon>
        <taxon>Burkholderiales</taxon>
        <taxon>Comamonadaceae</taxon>
        <taxon>Variovorax</taxon>
    </lineage>
</organism>
<reference evidence="3 4" key="1">
    <citation type="submission" date="2014-12" db="EMBL/GenBank/DDBJ databases">
        <title>16Stimator: statistical estimation of ribosomal gene copy numbers from draft genome assemblies.</title>
        <authorList>
            <person name="Perisin M.A."/>
            <person name="Vetter M."/>
            <person name="Gilbert J.A."/>
            <person name="Bergelson J."/>
        </authorList>
    </citation>
    <scope>NUCLEOTIDE SEQUENCE [LARGE SCALE GENOMIC DNA]</scope>
    <source>
        <strain evidence="3 4">MEDvA23</strain>
    </source>
</reference>
<evidence type="ECO:0000256" key="1">
    <source>
        <dbReference type="ARBA" id="ARBA00022801"/>
    </source>
</evidence>
<feature type="domain" description="Beta-lactamase-related" evidence="2">
    <location>
        <begin position="58"/>
        <end position="374"/>
    </location>
</feature>
<dbReference type="Proteomes" id="UP000032067">
    <property type="component" value="Unassembled WGS sequence"/>
</dbReference>
<name>A0A0D0LRX2_VARPD</name>
<dbReference type="SUPFAM" id="SSF56601">
    <property type="entry name" value="beta-lactamase/transpeptidase-like"/>
    <property type="match status" value="1"/>
</dbReference>
<dbReference type="InterPro" id="IPR050789">
    <property type="entry name" value="Diverse_Enzym_Activities"/>
</dbReference>
<gene>
    <name evidence="3" type="ORF">RT97_12825</name>
</gene>
<dbReference type="InterPro" id="IPR012338">
    <property type="entry name" value="Beta-lactam/transpept-like"/>
</dbReference>
<comment type="caution">
    <text evidence="3">The sequence shown here is derived from an EMBL/GenBank/DDBJ whole genome shotgun (WGS) entry which is preliminary data.</text>
</comment>
<evidence type="ECO:0000259" key="2">
    <source>
        <dbReference type="Pfam" id="PF00144"/>
    </source>
</evidence>
<proteinExistence type="predicted"/>
<dbReference type="GO" id="GO:0016787">
    <property type="term" value="F:hydrolase activity"/>
    <property type="evidence" value="ECO:0007669"/>
    <property type="project" value="UniProtKB-KW"/>
</dbReference>
<dbReference type="AlphaFoldDB" id="A0A0D0LRX2"/>
<evidence type="ECO:0000313" key="3">
    <source>
        <dbReference type="EMBL" id="KIQ31958.1"/>
    </source>
</evidence>
<keyword evidence="1" id="KW-0378">Hydrolase</keyword>
<protein>
    <recommendedName>
        <fullName evidence="2">Beta-lactamase-related domain-containing protein</fullName>
    </recommendedName>
</protein>
<dbReference type="PROSITE" id="PS51318">
    <property type="entry name" value="TAT"/>
    <property type="match status" value="1"/>
</dbReference>
<dbReference type="InterPro" id="IPR006311">
    <property type="entry name" value="TAT_signal"/>
</dbReference>
<dbReference type="Pfam" id="PF00144">
    <property type="entry name" value="Beta-lactamase"/>
    <property type="match status" value="1"/>
</dbReference>
<dbReference type="PANTHER" id="PTHR43283:SF11">
    <property type="entry name" value="BETA-LACTAMASE-RELATED DOMAIN-CONTAINING PROTEIN"/>
    <property type="match status" value="1"/>
</dbReference>
<dbReference type="RefSeq" id="WP_042579168.1">
    <property type="nucleotide sequence ID" value="NZ_JXQQ01000028.1"/>
</dbReference>
<dbReference type="InterPro" id="IPR001466">
    <property type="entry name" value="Beta-lactam-related"/>
</dbReference>